<keyword evidence="5" id="KW-1185">Reference proteome</keyword>
<evidence type="ECO:0000256" key="2">
    <source>
        <dbReference type="ARBA" id="ARBA00022801"/>
    </source>
</evidence>
<dbReference type="Pfam" id="PF03061">
    <property type="entry name" value="4HBT"/>
    <property type="match status" value="1"/>
</dbReference>
<evidence type="ECO:0000256" key="1">
    <source>
        <dbReference type="ARBA" id="ARBA00008324"/>
    </source>
</evidence>
<proteinExistence type="inferred from homology"/>
<dbReference type="CDD" id="cd03443">
    <property type="entry name" value="PaaI_thioesterase"/>
    <property type="match status" value="1"/>
</dbReference>
<sequence>MTDPKPSSGSEKSYPETISSDPQILTHIQNYHSLLLPRSPIYAFLLSDVSIVHASRGLVRVHLPLSKLHLNSKNSLHGSVSATLVDYIGGLAVASWDSRDSSGVSTDMHLNFVGGAKEGDVIEVEGKAEKVGGSLAFVSVRIVNLGKDGKGERKVVVVGRHTKFVKV</sequence>
<comment type="caution">
    <text evidence="4">The sequence shown here is derived from an EMBL/GenBank/DDBJ whole genome shotgun (WGS) entry which is preliminary data.</text>
</comment>
<dbReference type="PANTHER" id="PTHR21660:SF11">
    <property type="entry name" value="FAMILY PROTEIN, PUTATIVE (AFU_ORTHOLOGUE AFUA_4G04355)-RELATED"/>
    <property type="match status" value="1"/>
</dbReference>
<name>A0A9P4S423_9PEZI</name>
<feature type="domain" description="Thioesterase" evidence="3">
    <location>
        <begin position="75"/>
        <end position="145"/>
    </location>
</feature>
<comment type="similarity">
    <text evidence="1">Belongs to the thioesterase PaaI family.</text>
</comment>
<dbReference type="InterPro" id="IPR006683">
    <property type="entry name" value="Thioestr_dom"/>
</dbReference>
<dbReference type="InterPro" id="IPR029069">
    <property type="entry name" value="HotDog_dom_sf"/>
</dbReference>
<reference evidence="4" key="1">
    <citation type="journal article" date="2020" name="Stud. Mycol.">
        <title>101 Dothideomycetes genomes: a test case for predicting lifestyles and emergence of pathogens.</title>
        <authorList>
            <person name="Haridas S."/>
            <person name="Albert R."/>
            <person name="Binder M."/>
            <person name="Bloem J."/>
            <person name="Labutti K."/>
            <person name="Salamov A."/>
            <person name="Andreopoulos B."/>
            <person name="Baker S."/>
            <person name="Barry K."/>
            <person name="Bills G."/>
            <person name="Bluhm B."/>
            <person name="Cannon C."/>
            <person name="Castanera R."/>
            <person name="Culley D."/>
            <person name="Daum C."/>
            <person name="Ezra D."/>
            <person name="Gonzalez J."/>
            <person name="Henrissat B."/>
            <person name="Kuo A."/>
            <person name="Liang C."/>
            <person name="Lipzen A."/>
            <person name="Lutzoni F."/>
            <person name="Magnuson J."/>
            <person name="Mondo S."/>
            <person name="Nolan M."/>
            <person name="Ohm R."/>
            <person name="Pangilinan J."/>
            <person name="Park H.-J."/>
            <person name="Ramirez L."/>
            <person name="Alfaro M."/>
            <person name="Sun H."/>
            <person name="Tritt A."/>
            <person name="Yoshinaga Y."/>
            <person name="Zwiers L.-H."/>
            <person name="Turgeon B."/>
            <person name="Goodwin S."/>
            <person name="Spatafora J."/>
            <person name="Crous P."/>
            <person name="Grigoriev I."/>
        </authorList>
    </citation>
    <scope>NUCLEOTIDE SEQUENCE</scope>
    <source>
        <strain evidence="4">CBS 101060</strain>
    </source>
</reference>
<evidence type="ECO:0000313" key="4">
    <source>
        <dbReference type="EMBL" id="KAF2835116.1"/>
    </source>
</evidence>
<dbReference type="AlphaFoldDB" id="A0A9P4S423"/>
<gene>
    <name evidence="4" type="ORF">M501DRAFT_1020111</name>
</gene>
<dbReference type="Gene3D" id="3.10.129.10">
    <property type="entry name" value="Hotdog Thioesterase"/>
    <property type="match status" value="1"/>
</dbReference>
<organism evidence="4 5">
    <name type="scientific">Patellaria atrata CBS 101060</name>
    <dbReference type="NCBI Taxonomy" id="1346257"/>
    <lineage>
        <taxon>Eukaryota</taxon>
        <taxon>Fungi</taxon>
        <taxon>Dikarya</taxon>
        <taxon>Ascomycota</taxon>
        <taxon>Pezizomycotina</taxon>
        <taxon>Dothideomycetes</taxon>
        <taxon>Dothideomycetes incertae sedis</taxon>
        <taxon>Patellariales</taxon>
        <taxon>Patellariaceae</taxon>
        <taxon>Patellaria</taxon>
    </lineage>
</organism>
<keyword evidence="2" id="KW-0378">Hydrolase</keyword>
<dbReference type="FunFam" id="3.10.129.10:FF:000033">
    <property type="entry name" value="acyl-coenzyme A thioesterase 13"/>
    <property type="match status" value="1"/>
</dbReference>
<dbReference type="InterPro" id="IPR003736">
    <property type="entry name" value="PAAI_dom"/>
</dbReference>
<evidence type="ECO:0000313" key="5">
    <source>
        <dbReference type="Proteomes" id="UP000799429"/>
    </source>
</evidence>
<dbReference type="NCBIfam" id="TIGR00369">
    <property type="entry name" value="unchar_dom_1"/>
    <property type="match status" value="1"/>
</dbReference>
<evidence type="ECO:0000259" key="3">
    <source>
        <dbReference type="Pfam" id="PF03061"/>
    </source>
</evidence>
<dbReference type="Proteomes" id="UP000799429">
    <property type="component" value="Unassembled WGS sequence"/>
</dbReference>
<dbReference type="OrthoDB" id="46529at2759"/>
<dbReference type="SUPFAM" id="SSF54637">
    <property type="entry name" value="Thioesterase/thiol ester dehydrase-isomerase"/>
    <property type="match status" value="1"/>
</dbReference>
<protein>
    <submittedName>
        <fullName evidence="4">Thioesterase family protein</fullName>
    </submittedName>
</protein>
<accession>A0A9P4S423</accession>
<dbReference type="PANTHER" id="PTHR21660">
    <property type="entry name" value="THIOESTERASE SUPERFAMILY MEMBER-RELATED"/>
    <property type="match status" value="1"/>
</dbReference>
<dbReference type="InterPro" id="IPR039298">
    <property type="entry name" value="ACOT13"/>
</dbReference>
<dbReference type="GO" id="GO:0047617">
    <property type="term" value="F:fatty acyl-CoA hydrolase activity"/>
    <property type="evidence" value="ECO:0007669"/>
    <property type="project" value="InterPro"/>
</dbReference>
<dbReference type="EMBL" id="MU006111">
    <property type="protein sequence ID" value="KAF2835116.1"/>
    <property type="molecule type" value="Genomic_DNA"/>
</dbReference>